<evidence type="ECO:0000313" key="9">
    <source>
        <dbReference type="Proteomes" id="UP001152797"/>
    </source>
</evidence>
<dbReference type="AlphaFoldDB" id="A0A9P1FYR1"/>
<dbReference type="OrthoDB" id="186626at2759"/>
<reference evidence="7" key="1">
    <citation type="submission" date="2022-10" db="EMBL/GenBank/DDBJ databases">
        <authorList>
            <person name="Chen Y."/>
            <person name="Dougan E. K."/>
            <person name="Chan C."/>
            <person name="Rhodes N."/>
            <person name="Thang M."/>
        </authorList>
    </citation>
    <scope>NUCLEOTIDE SEQUENCE</scope>
</reference>
<dbReference type="Pfam" id="PF01596">
    <property type="entry name" value="Methyltransf_3"/>
    <property type="match status" value="1"/>
</dbReference>
<proteinExistence type="inferred from homology"/>
<evidence type="ECO:0000256" key="6">
    <source>
        <dbReference type="SAM" id="MobiDB-lite"/>
    </source>
</evidence>
<dbReference type="Gene3D" id="1.25.40.10">
    <property type="entry name" value="Tetratricopeptide repeat domain"/>
    <property type="match status" value="3"/>
</dbReference>
<evidence type="ECO:0000256" key="4">
    <source>
        <dbReference type="ARBA" id="ARBA00023453"/>
    </source>
</evidence>
<keyword evidence="3" id="KW-0949">S-adenosyl-L-methionine</keyword>
<dbReference type="EMBL" id="CAMXCT020001557">
    <property type="protein sequence ID" value="CAL1144507.1"/>
    <property type="molecule type" value="Genomic_DNA"/>
</dbReference>
<comment type="caution">
    <text evidence="7">The sequence shown here is derived from an EMBL/GenBank/DDBJ whole genome shotgun (WGS) entry which is preliminary data.</text>
</comment>
<protein>
    <recommendedName>
        <fullName evidence="10">Catechol O-methyltransferase</fullName>
    </recommendedName>
</protein>
<dbReference type="PROSITE" id="PS51375">
    <property type="entry name" value="PPR"/>
    <property type="match status" value="3"/>
</dbReference>
<dbReference type="InterPro" id="IPR029063">
    <property type="entry name" value="SAM-dependent_MTases_sf"/>
</dbReference>
<evidence type="ECO:0000256" key="1">
    <source>
        <dbReference type="ARBA" id="ARBA00022603"/>
    </source>
</evidence>
<comment type="similarity">
    <text evidence="4">Belongs to the class I-like SAM-binding methyltransferase superfamily. Cation-dependent O-methyltransferase family.</text>
</comment>
<dbReference type="InterPro" id="IPR002885">
    <property type="entry name" value="PPR_rpt"/>
</dbReference>
<evidence type="ECO:0000313" key="8">
    <source>
        <dbReference type="EMBL" id="CAL4778444.1"/>
    </source>
</evidence>
<dbReference type="PROSITE" id="PS51682">
    <property type="entry name" value="SAM_OMT_I"/>
    <property type="match status" value="1"/>
</dbReference>
<dbReference type="Proteomes" id="UP001152797">
    <property type="component" value="Unassembled WGS sequence"/>
</dbReference>
<keyword evidence="9" id="KW-1185">Reference proteome</keyword>
<dbReference type="InterPro" id="IPR002935">
    <property type="entry name" value="SAM_O-MeTrfase"/>
</dbReference>
<feature type="repeat" description="PPR" evidence="5">
    <location>
        <begin position="216"/>
        <end position="246"/>
    </location>
</feature>
<feature type="repeat" description="PPR" evidence="5">
    <location>
        <begin position="146"/>
        <end position="180"/>
    </location>
</feature>
<dbReference type="InterPro" id="IPR011990">
    <property type="entry name" value="TPR-like_helical_dom_sf"/>
</dbReference>
<feature type="compositionally biased region" description="Low complexity" evidence="6">
    <location>
        <begin position="449"/>
        <end position="463"/>
    </location>
</feature>
<name>A0A9P1FYR1_9DINO</name>
<feature type="region of interest" description="Disordered" evidence="6">
    <location>
        <begin position="429"/>
        <end position="475"/>
    </location>
</feature>
<dbReference type="EMBL" id="CAMXCT030001557">
    <property type="protein sequence ID" value="CAL4778444.1"/>
    <property type="molecule type" value="Genomic_DNA"/>
</dbReference>
<keyword evidence="2" id="KW-0808">Transferase</keyword>
<gene>
    <name evidence="7" type="ORF">C1SCF055_LOCUS18063</name>
</gene>
<feature type="repeat" description="PPR" evidence="5">
    <location>
        <begin position="76"/>
        <end position="110"/>
    </location>
</feature>
<dbReference type="GO" id="GO:0032259">
    <property type="term" value="P:methylation"/>
    <property type="evidence" value="ECO:0007669"/>
    <property type="project" value="UniProtKB-KW"/>
</dbReference>
<dbReference type="Pfam" id="PF01535">
    <property type="entry name" value="PPR"/>
    <property type="match status" value="4"/>
</dbReference>
<dbReference type="PANTHER" id="PTHR47938">
    <property type="entry name" value="RESPIRATORY COMPLEX I CHAPERONE (CIA84), PUTATIVE (AFU_ORTHOLOGUE AFUA_2G06020)-RELATED"/>
    <property type="match status" value="1"/>
</dbReference>
<organism evidence="7">
    <name type="scientific">Cladocopium goreaui</name>
    <dbReference type="NCBI Taxonomy" id="2562237"/>
    <lineage>
        <taxon>Eukaryota</taxon>
        <taxon>Sar</taxon>
        <taxon>Alveolata</taxon>
        <taxon>Dinophyceae</taxon>
        <taxon>Suessiales</taxon>
        <taxon>Symbiodiniaceae</taxon>
        <taxon>Cladocopium</taxon>
    </lineage>
</organism>
<dbReference type="SUPFAM" id="SSF53335">
    <property type="entry name" value="S-adenosyl-L-methionine-dependent methyltransferases"/>
    <property type="match status" value="1"/>
</dbReference>
<evidence type="ECO:0000313" key="7">
    <source>
        <dbReference type="EMBL" id="CAI3991132.1"/>
    </source>
</evidence>
<reference evidence="8 9" key="2">
    <citation type="submission" date="2024-05" db="EMBL/GenBank/DDBJ databases">
        <authorList>
            <person name="Chen Y."/>
            <person name="Shah S."/>
            <person name="Dougan E. K."/>
            <person name="Thang M."/>
            <person name="Chan C."/>
        </authorList>
    </citation>
    <scope>NUCLEOTIDE SEQUENCE [LARGE SCALE GENOMIC DNA]</scope>
</reference>
<dbReference type="PANTHER" id="PTHR47938:SF35">
    <property type="entry name" value="PENTATRICOPEPTIDE REPEAT-CONTAINING PROTEIN 4, MITOCHONDRIAL-RELATED"/>
    <property type="match status" value="1"/>
</dbReference>
<evidence type="ECO:0000256" key="2">
    <source>
        <dbReference type="ARBA" id="ARBA00022679"/>
    </source>
</evidence>
<sequence length="831" mass="90757">MKEVGLQPSVYSSSALVQALGRARQWQRALQIFEDSLEQVDADCALYSSAMKACDMDYDRVLTLMDDMVASGIKPDLQSYGIAIGSCCSSQQWQEALDLLLRAEEEDLEPNAKTVSLVMKTMTGQEQWERSLQLWHRFGEAELKVDAMAFTTAIQACAHAKLWRHALGLLEDMHREDLNPGAIPTSVAISACNGVSEWEVAVELFRSARESREAMDSIIYNAAMQSCGEGGLWKEAIRLFQHLEADLTMAPTAQSYGALMTAMHKSGKWQKGFVAFTAMKEAMARSLKVDVLGFSAAVNVAEAAKKWPLAVHLLMQEMPEHKIAPDTLSFNSAISAAERSRKWRVAIALLQEMKDLDVARDVESYAGAILACVAGKQWSRGLNLLDLMASDDLGADAQSYGVLLSECEQRSTGSELAESALLTALAERGAGVSSSSRQPRYAAPSSDEAASGTKAPPSTAPTAPRRREAEDFKPMPCTSAMNVRRVKGRAVPGHTPGRLAPLVDAPLPTMPAPGPLRAPKIFVRAGQPYAKELRLLQHVMQKAPQGDPAAICEAIENFGDEILVRGKARLWLKIAGGIKTDVLTAAIKGGPLTSGDLQCSVLEIGAYCGYSSTRMALALPGVHIASMEVDPVHMIIARNVVLHGGLAGTIDVWTGHSKDLLPRILKRYGGELKFGAVFMDQKGSRYQEDMLKMESENLLHPGAVVVADNVLKPGAPLFLYQIMNGGRYNAQIVSLDEFAMPSEDWMSINVKKLNAPQNDTEPPEDLHQLSKETDRMRERAVGPGRSVTYEEWAEFAQDVKTRLARTNVTLTVDLRPESSRDRDDLFSAKSK</sequence>
<accession>A0A9P1FYR1</accession>
<evidence type="ECO:0000256" key="5">
    <source>
        <dbReference type="PROSITE-ProRule" id="PRU00708"/>
    </source>
</evidence>
<dbReference type="GO" id="GO:0008171">
    <property type="term" value="F:O-methyltransferase activity"/>
    <property type="evidence" value="ECO:0007669"/>
    <property type="project" value="InterPro"/>
</dbReference>
<dbReference type="Gene3D" id="3.40.50.150">
    <property type="entry name" value="Vaccinia Virus protein VP39"/>
    <property type="match status" value="1"/>
</dbReference>
<dbReference type="EMBL" id="CAMXCT010001557">
    <property type="protein sequence ID" value="CAI3991132.1"/>
    <property type="molecule type" value="Genomic_DNA"/>
</dbReference>
<keyword evidence="1" id="KW-0489">Methyltransferase</keyword>
<dbReference type="NCBIfam" id="TIGR00756">
    <property type="entry name" value="PPR"/>
    <property type="match status" value="2"/>
</dbReference>
<evidence type="ECO:0000256" key="3">
    <source>
        <dbReference type="ARBA" id="ARBA00022691"/>
    </source>
</evidence>
<dbReference type="GO" id="GO:0003729">
    <property type="term" value="F:mRNA binding"/>
    <property type="evidence" value="ECO:0007669"/>
    <property type="project" value="TreeGrafter"/>
</dbReference>
<evidence type="ECO:0008006" key="10">
    <source>
        <dbReference type="Google" id="ProtNLM"/>
    </source>
</evidence>